<sequence length="407" mass="44495">MTTAELRPGRIDVTVVIPLKWTGTGEVYRVEEMARYLDGLRHAVAEVVVVDGSAPSVRSEHERAWKAFARILEPDDPVVGARSERGEKAGLNGKVVGALIGIHSARTEYVVLADDDVRHTPGSVQRLVETLRDADLVRPVNVFDSWPWQARWDGARTLLNVALASDWPGTFALRRSTVLGLGGWSADVLFENLELWRTVEAGGARAVARTDVMVWRKPPSVGHFWSQRMRQAYDDLAQPGRLAAELAIVPSVLLAARRGPRLVAALAGMAMIVAAHGRRRIGREYVPPSVPLWAPVWVLERGVCVWLALGLRVRGGVDYHGRRLRVAAHSAEELRRRLSTAQSTGNSAPTCGKGSPHTRCGRLFPSDGIVHALEPRWVPGGQQDELERAARAKGAPGLATMEGNQDP</sequence>
<reference evidence="11" key="1">
    <citation type="journal article" date="2019" name="Int. J. Syst. Evol. Microbiol.">
        <title>The Global Catalogue of Microorganisms (GCM) 10K type strain sequencing project: providing services to taxonomists for standard genome sequencing and annotation.</title>
        <authorList>
            <consortium name="The Broad Institute Genomics Platform"/>
            <consortium name="The Broad Institute Genome Sequencing Center for Infectious Disease"/>
            <person name="Wu L."/>
            <person name="Ma J."/>
        </authorList>
    </citation>
    <scope>NUCLEOTIDE SEQUENCE [LARGE SCALE GENOMIC DNA]</scope>
    <source>
        <strain evidence="11">JCM 15628</strain>
    </source>
</reference>
<comment type="subcellular location">
    <subcellularLocation>
        <location evidence="1">Membrane</location>
        <topology evidence="1">Multi-pass membrane protein</topology>
    </subcellularLocation>
</comment>
<dbReference type="Proteomes" id="UP001500013">
    <property type="component" value="Unassembled WGS sequence"/>
</dbReference>
<evidence type="ECO:0008006" key="12">
    <source>
        <dbReference type="Google" id="ProtNLM"/>
    </source>
</evidence>
<organism evidence="10 11">
    <name type="scientific">Terrabacter lapilli</name>
    <dbReference type="NCBI Taxonomy" id="436231"/>
    <lineage>
        <taxon>Bacteria</taxon>
        <taxon>Bacillati</taxon>
        <taxon>Actinomycetota</taxon>
        <taxon>Actinomycetes</taxon>
        <taxon>Micrococcales</taxon>
        <taxon>Intrasporangiaceae</taxon>
        <taxon>Terrabacter</taxon>
    </lineage>
</organism>
<dbReference type="Gene3D" id="3.90.550.10">
    <property type="entry name" value="Spore Coat Polysaccharide Biosynthesis Protein SpsA, Chain A"/>
    <property type="match status" value="1"/>
</dbReference>
<accession>A0ABP5D3E9</accession>
<evidence type="ECO:0000256" key="9">
    <source>
        <dbReference type="SAM" id="MobiDB-lite"/>
    </source>
</evidence>
<dbReference type="SUPFAM" id="SSF53448">
    <property type="entry name" value="Nucleotide-diphospho-sugar transferases"/>
    <property type="match status" value="1"/>
</dbReference>
<keyword evidence="5" id="KW-0808">Transferase</keyword>
<feature type="compositionally biased region" description="Polar residues" evidence="9">
    <location>
        <begin position="339"/>
        <end position="349"/>
    </location>
</feature>
<gene>
    <name evidence="10" type="ORF">GCM10009817_10360</name>
</gene>
<evidence type="ECO:0000256" key="1">
    <source>
        <dbReference type="ARBA" id="ARBA00004141"/>
    </source>
</evidence>
<evidence type="ECO:0000256" key="6">
    <source>
        <dbReference type="ARBA" id="ARBA00022692"/>
    </source>
</evidence>
<comment type="pathway">
    <text evidence="3">Sphingolipid metabolism.</text>
</comment>
<dbReference type="Pfam" id="PF13506">
    <property type="entry name" value="Glyco_transf_21"/>
    <property type="match status" value="1"/>
</dbReference>
<keyword evidence="7" id="KW-1133">Transmembrane helix</keyword>
<keyword evidence="11" id="KW-1185">Reference proteome</keyword>
<evidence type="ECO:0000313" key="11">
    <source>
        <dbReference type="Proteomes" id="UP001500013"/>
    </source>
</evidence>
<evidence type="ECO:0000256" key="7">
    <source>
        <dbReference type="ARBA" id="ARBA00022989"/>
    </source>
</evidence>
<name>A0ABP5D3E9_9MICO</name>
<evidence type="ECO:0000256" key="8">
    <source>
        <dbReference type="ARBA" id="ARBA00023136"/>
    </source>
</evidence>
<evidence type="ECO:0000256" key="2">
    <source>
        <dbReference type="ARBA" id="ARBA00004760"/>
    </source>
</evidence>
<protein>
    <recommendedName>
        <fullName evidence="12">Glycosyl transferase family 2</fullName>
    </recommendedName>
</protein>
<keyword evidence="4" id="KW-0328">Glycosyltransferase</keyword>
<evidence type="ECO:0000256" key="5">
    <source>
        <dbReference type="ARBA" id="ARBA00022679"/>
    </source>
</evidence>
<keyword evidence="6" id="KW-0812">Transmembrane</keyword>
<proteinExistence type="predicted"/>
<dbReference type="InterPro" id="IPR025993">
    <property type="entry name" value="Ceramide_glucosylTrfase"/>
</dbReference>
<keyword evidence="8" id="KW-0472">Membrane</keyword>
<dbReference type="CDD" id="cd00761">
    <property type="entry name" value="Glyco_tranf_GTA_type"/>
    <property type="match status" value="1"/>
</dbReference>
<evidence type="ECO:0000313" key="10">
    <source>
        <dbReference type="EMBL" id="GAA1972147.1"/>
    </source>
</evidence>
<dbReference type="InterPro" id="IPR029044">
    <property type="entry name" value="Nucleotide-diphossugar_trans"/>
</dbReference>
<comment type="caution">
    <text evidence="10">The sequence shown here is derived from an EMBL/GenBank/DDBJ whole genome shotgun (WGS) entry which is preliminary data.</text>
</comment>
<dbReference type="EMBL" id="BAAAPU010000003">
    <property type="protein sequence ID" value="GAA1972147.1"/>
    <property type="molecule type" value="Genomic_DNA"/>
</dbReference>
<feature type="region of interest" description="Disordered" evidence="9">
    <location>
        <begin position="338"/>
        <end position="358"/>
    </location>
</feature>
<evidence type="ECO:0000256" key="3">
    <source>
        <dbReference type="ARBA" id="ARBA00004991"/>
    </source>
</evidence>
<evidence type="ECO:0000256" key="4">
    <source>
        <dbReference type="ARBA" id="ARBA00022676"/>
    </source>
</evidence>
<dbReference type="RefSeq" id="WP_344059088.1">
    <property type="nucleotide sequence ID" value="NZ_BAAAPU010000003.1"/>
</dbReference>
<comment type="pathway">
    <text evidence="2">Lipid metabolism; sphingolipid metabolism.</text>
</comment>
<feature type="region of interest" description="Disordered" evidence="9">
    <location>
        <begin position="380"/>
        <end position="407"/>
    </location>
</feature>